<feature type="binding site" evidence="1">
    <location>
        <position position="85"/>
    </location>
    <ligand>
        <name>Mg(2+)</name>
        <dbReference type="ChEBI" id="CHEBI:18420"/>
        <label>3</label>
    </ligand>
</feature>
<feature type="binding site" evidence="1">
    <location>
        <position position="49"/>
    </location>
    <ligand>
        <name>Mg(2+)</name>
        <dbReference type="ChEBI" id="CHEBI:18420"/>
        <label>2</label>
    </ligand>
</feature>
<feature type="binding site" evidence="1">
    <location>
        <position position="296"/>
    </location>
    <ligand>
        <name>substrate</name>
    </ligand>
</feature>
<feature type="binding site" evidence="1">
    <location>
        <position position="47"/>
    </location>
    <ligand>
        <name>Mg(2+)</name>
        <dbReference type="ChEBI" id="CHEBI:18420"/>
        <label>4</label>
    </ligand>
</feature>
<dbReference type="Proteomes" id="UP000505210">
    <property type="component" value="Chromosome"/>
</dbReference>
<keyword evidence="1" id="KW-0460">Magnesium</keyword>
<feature type="binding site" evidence="1">
    <location>
        <position position="115"/>
    </location>
    <ligand>
        <name>ATP</name>
        <dbReference type="ChEBI" id="CHEBI:30616"/>
    </ligand>
</feature>
<dbReference type="RefSeq" id="WP_172358363.1">
    <property type="nucleotide sequence ID" value="NZ_CP053661.1"/>
</dbReference>
<keyword evidence="1 3" id="KW-0418">Kinase</keyword>
<accession>A0A6M8BCC1</accession>
<keyword evidence="1" id="KW-0547">Nucleotide-binding</keyword>
<dbReference type="CDD" id="cd02194">
    <property type="entry name" value="ThiL"/>
    <property type="match status" value="1"/>
</dbReference>
<dbReference type="SUPFAM" id="SSF55326">
    <property type="entry name" value="PurM N-terminal domain-like"/>
    <property type="match status" value="1"/>
</dbReference>
<proteinExistence type="inferred from homology"/>
<feature type="binding site" evidence="1">
    <location>
        <position position="247"/>
    </location>
    <ligand>
        <name>ATP</name>
        <dbReference type="ChEBI" id="CHEBI:30616"/>
    </ligand>
</feature>
<keyword evidence="1" id="KW-0784">Thiamine biosynthesis</keyword>
<dbReference type="SUPFAM" id="SSF56042">
    <property type="entry name" value="PurM C-terminal domain-like"/>
    <property type="match status" value="1"/>
</dbReference>
<keyword evidence="1 3" id="KW-0808">Transferase</keyword>
<keyword evidence="1" id="KW-0067">ATP-binding</keyword>
<dbReference type="Pfam" id="PF00586">
    <property type="entry name" value="AIRS"/>
    <property type="match status" value="1"/>
</dbReference>
<dbReference type="UniPathway" id="UPA00060">
    <property type="reaction ID" value="UER00142"/>
</dbReference>
<evidence type="ECO:0000256" key="1">
    <source>
        <dbReference type="HAMAP-Rule" id="MF_02128"/>
    </source>
</evidence>
<dbReference type="PIRSF" id="PIRSF005303">
    <property type="entry name" value="Thiam_monoph_kin"/>
    <property type="match status" value="1"/>
</dbReference>
<dbReference type="AlphaFoldDB" id="A0A6M8BCC1"/>
<evidence type="ECO:0000313" key="4">
    <source>
        <dbReference type="Proteomes" id="UP000505210"/>
    </source>
</evidence>
<comment type="catalytic activity">
    <reaction evidence="1">
        <text>thiamine phosphate + ATP = thiamine diphosphate + ADP</text>
        <dbReference type="Rhea" id="RHEA:15913"/>
        <dbReference type="ChEBI" id="CHEBI:30616"/>
        <dbReference type="ChEBI" id="CHEBI:37575"/>
        <dbReference type="ChEBI" id="CHEBI:58937"/>
        <dbReference type="ChEBI" id="CHEBI:456216"/>
        <dbReference type="EC" id="2.7.4.16"/>
    </reaction>
</comment>
<comment type="pathway">
    <text evidence="1">Cofactor biosynthesis; thiamine diphosphate biosynthesis; thiamine diphosphate from thiamine phosphate: step 1/1.</text>
</comment>
<dbReference type="GO" id="GO:0009030">
    <property type="term" value="F:thiamine-phosphate kinase activity"/>
    <property type="evidence" value="ECO:0007669"/>
    <property type="project" value="UniProtKB-UniRule"/>
</dbReference>
<evidence type="ECO:0000259" key="2">
    <source>
        <dbReference type="Pfam" id="PF00586"/>
    </source>
</evidence>
<dbReference type="InterPro" id="IPR036676">
    <property type="entry name" value="PurM-like_C_sf"/>
</dbReference>
<dbReference type="HAMAP" id="MF_02128">
    <property type="entry name" value="TMP_kinase"/>
    <property type="match status" value="1"/>
</dbReference>
<feature type="binding site" evidence="1">
    <location>
        <position position="245"/>
    </location>
    <ligand>
        <name>Mg(2+)</name>
        <dbReference type="ChEBI" id="CHEBI:18420"/>
        <label>3</label>
    </ligand>
</feature>
<feature type="binding site" evidence="1">
    <location>
        <position position="85"/>
    </location>
    <ligand>
        <name>Mg(2+)</name>
        <dbReference type="ChEBI" id="CHEBI:18420"/>
        <label>2</label>
    </ligand>
</feature>
<name>A0A6M8BCC1_9CYAN</name>
<comment type="caution">
    <text evidence="1">Lacks conserved residue(s) required for the propagation of feature annotation.</text>
</comment>
<feature type="binding site" evidence="1">
    <location>
        <position position="351"/>
    </location>
    <ligand>
        <name>substrate</name>
    </ligand>
</feature>
<comment type="miscellaneous">
    <text evidence="1">Reaction mechanism of ThiL seems to utilize a direct, inline transfer of the gamma-phosphate of ATP to TMP rather than a phosphorylated enzyme intermediate.</text>
</comment>
<dbReference type="GO" id="GO:0005524">
    <property type="term" value="F:ATP binding"/>
    <property type="evidence" value="ECO:0007669"/>
    <property type="project" value="UniProtKB-UniRule"/>
</dbReference>
<comment type="function">
    <text evidence="1">Catalyzes the ATP-dependent phosphorylation of thiamine-monophosphate (TMP) to form thiamine-pyrophosphate (TPP), the active form of vitamin B1.</text>
</comment>
<keyword evidence="4" id="KW-1185">Reference proteome</keyword>
<feature type="binding site" evidence="1">
    <location>
        <position position="158"/>
    </location>
    <ligand>
        <name>ATP</name>
        <dbReference type="ChEBI" id="CHEBI:30616"/>
    </ligand>
</feature>
<dbReference type="InterPro" id="IPR036921">
    <property type="entry name" value="PurM-like_N_sf"/>
</dbReference>
<comment type="similarity">
    <text evidence="1">Belongs to the thiamine-monophosphate kinase family.</text>
</comment>
<gene>
    <name evidence="1" type="primary">thiL</name>
    <name evidence="3" type="ORF">HPC62_20985</name>
</gene>
<dbReference type="EC" id="2.7.4.16" evidence="1"/>
<feature type="binding site" evidence="1">
    <location>
        <position position="248"/>
    </location>
    <ligand>
        <name>Mg(2+)</name>
        <dbReference type="ChEBI" id="CHEBI:18420"/>
        <label>5</label>
    </ligand>
</feature>
<dbReference type="PANTHER" id="PTHR30270">
    <property type="entry name" value="THIAMINE-MONOPHOSPHATE KINASE"/>
    <property type="match status" value="1"/>
</dbReference>
<protein>
    <recommendedName>
        <fullName evidence="1">Thiamine-monophosphate kinase</fullName>
        <shortName evidence="1">TMP kinase</shortName>
        <shortName evidence="1">Thiamine-phosphate kinase</shortName>
        <ecNumber evidence="1">2.7.4.16</ecNumber>
    </recommendedName>
</protein>
<dbReference type="GO" id="GO:0009229">
    <property type="term" value="P:thiamine diphosphate biosynthetic process"/>
    <property type="evidence" value="ECO:0007669"/>
    <property type="project" value="UniProtKB-UniRule"/>
</dbReference>
<feature type="domain" description="PurM-like N-terminal" evidence="2">
    <location>
        <begin position="30"/>
        <end position="150"/>
    </location>
</feature>
<reference evidence="3 4" key="1">
    <citation type="submission" date="2020-05" db="EMBL/GenBank/DDBJ databases">
        <title>Complete genome sequence of of a novel Thermoleptolyngbya strain isolated from hot springs of Ganzi, Sichuan China.</title>
        <authorList>
            <person name="Tang J."/>
            <person name="Daroch M."/>
            <person name="Li L."/>
            <person name="Waleron K."/>
            <person name="Waleron M."/>
            <person name="Waleron M."/>
        </authorList>
    </citation>
    <scope>NUCLEOTIDE SEQUENCE [LARGE SCALE GENOMIC DNA]</scope>
    <source>
        <strain evidence="3 4">PKUAC-SCTA183</strain>
    </source>
</reference>
<sequence>MVSESLQVKHLGEQGLLRRIQTFCPAGMVGDDAALLTVSPGRSLVVTEDLLVDGVHFSVGLASPGVITTSPADAGWRAVAANLSDLAAMGAAPLGITVGLGLPGDLPVDWIEQLYQGMTDCLSQFNTPIVGGDLCRSPVFTVAIAAFGEVDPGHVLRRATARPGDVIWVTGPHGASRAGLELLIHPEQGEGLTEGDRAALIRAHQRPLPRLDVMPLLRACGAAGEGETDGKGRFNPPTAPLTAMDSSDGLADAVLQICRASGVGAVLHRRQIPLPVGLVDWVGEPQAIAWALYGGEDFELVMCLPGAIAQALQAQLPGSAIVGDIVAGHDVILRDETGETPDESLRLDQGFQHFGD</sequence>
<feature type="binding site" evidence="1">
    <location>
        <begin position="132"/>
        <end position="133"/>
    </location>
    <ligand>
        <name>ATP</name>
        <dbReference type="ChEBI" id="CHEBI:30616"/>
    </ligand>
</feature>
<dbReference type="PANTHER" id="PTHR30270:SF0">
    <property type="entry name" value="THIAMINE-MONOPHOSPHATE KINASE"/>
    <property type="match status" value="1"/>
</dbReference>
<dbReference type="GO" id="GO:0000287">
    <property type="term" value="F:magnesium ion binding"/>
    <property type="evidence" value="ECO:0007669"/>
    <property type="project" value="UniProtKB-UniRule"/>
</dbReference>
<feature type="binding site" evidence="1">
    <location>
        <position position="85"/>
    </location>
    <ligand>
        <name>Mg(2+)</name>
        <dbReference type="ChEBI" id="CHEBI:18420"/>
        <label>4</label>
    </ligand>
</feature>
<feature type="binding site" evidence="1">
    <location>
        <position position="133"/>
    </location>
    <ligand>
        <name>Mg(2+)</name>
        <dbReference type="ChEBI" id="CHEBI:18420"/>
        <label>1</label>
    </ligand>
</feature>
<feature type="binding site" evidence="1">
    <location>
        <position position="32"/>
    </location>
    <ligand>
        <name>Mg(2+)</name>
        <dbReference type="ChEBI" id="CHEBI:18420"/>
        <label>4</label>
    </ligand>
</feature>
<keyword evidence="1" id="KW-0479">Metal-binding</keyword>
<evidence type="ECO:0000313" key="3">
    <source>
        <dbReference type="EMBL" id="QKD84318.1"/>
    </source>
</evidence>
<dbReference type="Gene3D" id="3.30.1330.10">
    <property type="entry name" value="PurM-like, N-terminal domain"/>
    <property type="match status" value="1"/>
</dbReference>
<feature type="binding site" evidence="1">
    <location>
        <position position="32"/>
    </location>
    <ligand>
        <name>Mg(2+)</name>
        <dbReference type="ChEBI" id="CHEBI:18420"/>
        <label>3</label>
    </ligand>
</feature>
<dbReference type="InterPro" id="IPR006283">
    <property type="entry name" value="ThiL-like"/>
</dbReference>
<feature type="binding site" evidence="1">
    <location>
        <position position="56"/>
    </location>
    <ligand>
        <name>substrate</name>
    </ligand>
</feature>
<dbReference type="KEGG" id="theu:HPC62_20985"/>
<organism evidence="3 4">
    <name type="scientific">Thermoleptolyngbya sichuanensis A183</name>
    <dbReference type="NCBI Taxonomy" id="2737172"/>
    <lineage>
        <taxon>Bacteria</taxon>
        <taxon>Bacillati</taxon>
        <taxon>Cyanobacteriota</taxon>
        <taxon>Cyanophyceae</taxon>
        <taxon>Oculatellales</taxon>
        <taxon>Oculatellaceae</taxon>
        <taxon>Thermoleptolyngbya</taxon>
        <taxon>Thermoleptolyngbya sichuanensis</taxon>
    </lineage>
</organism>
<dbReference type="NCBIfam" id="TIGR01379">
    <property type="entry name" value="thiL"/>
    <property type="match status" value="1"/>
</dbReference>
<feature type="binding site" evidence="1">
    <location>
        <position position="49"/>
    </location>
    <ligand>
        <name>Mg(2+)</name>
        <dbReference type="ChEBI" id="CHEBI:18420"/>
        <label>1</label>
    </ligand>
</feature>
<dbReference type="EMBL" id="CP053661">
    <property type="protein sequence ID" value="QKD84318.1"/>
    <property type="molecule type" value="Genomic_DNA"/>
</dbReference>
<dbReference type="GO" id="GO:0009228">
    <property type="term" value="P:thiamine biosynthetic process"/>
    <property type="evidence" value="ECO:0007669"/>
    <property type="project" value="UniProtKB-KW"/>
</dbReference>
<dbReference type="Gene3D" id="3.90.650.10">
    <property type="entry name" value="PurM-like C-terminal domain"/>
    <property type="match status" value="1"/>
</dbReference>
<dbReference type="InterPro" id="IPR016188">
    <property type="entry name" value="PurM-like_N"/>
</dbReference>